<organism evidence="5 6">
    <name type="scientific">Bacillus phage Mater</name>
    <dbReference type="NCBI Taxonomy" id="1540090"/>
    <lineage>
        <taxon>Viruses</taxon>
        <taxon>Duplodnaviria</taxon>
        <taxon>Heunggongvirae</taxon>
        <taxon>Uroviricota</taxon>
        <taxon>Caudoviricetes</taxon>
        <taxon>Herelleviridae</taxon>
        <taxon>Bastillevirinae</taxon>
        <taxon>Matervirus</taxon>
        <taxon>Matervirus mater</taxon>
    </lineage>
</organism>
<dbReference type="GO" id="GO:0004519">
    <property type="term" value="F:endonuclease activity"/>
    <property type="evidence" value="ECO:0007669"/>
    <property type="project" value="UniProtKB-KW"/>
</dbReference>
<name>A0A0A0RMS0_9CAUD</name>
<keyword evidence="2" id="KW-0255">Endonuclease</keyword>
<protein>
    <recommendedName>
        <fullName evidence="4">GIY-YIG domain-containing protein</fullName>
    </recommendedName>
</protein>
<keyword evidence="3" id="KW-0378">Hydrolase</keyword>
<sequence length="231" mass="26127">MTNDFYVYAYLDPRKPGNFVYDDLSFDYLPFYIGKGKASRMYFHLWGAKHGKVLGNPHKFNKINSILSEGLEPIILPVRTALTSNDALRLEKQLISRIGKVSDKRGPLTNVSDGGESNPMDNTDVRERVRQYHLGAKRSVESRKRMSLSAKGKVLSEQHKERIGAAGKGNCYAGKKVLCTHITSQEKLIFPSVLQASKHLNVGSRSIYNFLKKGNKQNHVKGWHFSYEIVL</sequence>
<dbReference type="GO" id="GO:0016787">
    <property type="term" value="F:hydrolase activity"/>
    <property type="evidence" value="ECO:0007669"/>
    <property type="project" value="UniProtKB-KW"/>
</dbReference>
<evidence type="ECO:0000313" key="5">
    <source>
        <dbReference type="EMBL" id="AIW03365.1"/>
    </source>
</evidence>
<dbReference type="CDD" id="cd10440">
    <property type="entry name" value="GIY-YIG_COG3680"/>
    <property type="match status" value="1"/>
</dbReference>
<evidence type="ECO:0000256" key="2">
    <source>
        <dbReference type="ARBA" id="ARBA00022759"/>
    </source>
</evidence>
<dbReference type="InterPro" id="IPR003611">
    <property type="entry name" value="NUMOD3"/>
</dbReference>
<dbReference type="GeneID" id="24607113"/>
<dbReference type="Pfam" id="PF22945">
    <property type="entry name" value="LEM-3_GIY-YIG"/>
    <property type="match status" value="1"/>
</dbReference>
<keyword evidence="6" id="KW-1185">Reference proteome</keyword>
<gene>
    <name evidence="5" type="ORF">CPT_Mater208</name>
</gene>
<dbReference type="OrthoDB" id="29358at10239"/>
<dbReference type="InterPro" id="IPR036388">
    <property type="entry name" value="WH-like_DNA-bd_sf"/>
</dbReference>
<dbReference type="InterPro" id="IPR003647">
    <property type="entry name" value="Intron_nuc_1_rpt"/>
</dbReference>
<dbReference type="Gene3D" id="1.10.10.10">
    <property type="entry name" value="Winged helix-like DNA-binding domain superfamily/Winged helix DNA-binding domain"/>
    <property type="match status" value="1"/>
</dbReference>
<dbReference type="Proteomes" id="UP000030206">
    <property type="component" value="Segment"/>
</dbReference>
<evidence type="ECO:0000313" key="6">
    <source>
        <dbReference type="Proteomes" id="UP000030206"/>
    </source>
</evidence>
<evidence type="ECO:0000259" key="4">
    <source>
        <dbReference type="PROSITE" id="PS50164"/>
    </source>
</evidence>
<dbReference type="SUPFAM" id="SSF64496">
    <property type="entry name" value="DNA-binding domain of intron-encoded endonucleases"/>
    <property type="match status" value="1"/>
</dbReference>
<feature type="domain" description="GIY-YIG" evidence="4">
    <location>
        <begin position="3"/>
        <end position="111"/>
    </location>
</feature>
<keyword evidence="1" id="KW-0540">Nuclease</keyword>
<dbReference type="EMBL" id="KM236245">
    <property type="protein sequence ID" value="AIW03365.1"/>
    <property type="molecule type" value="Genomic_DNA"/>
</dbReference>
<dbReference type="RefSeq" id="YP_009151167.1">
    <property type="nucleotide sequence ID" value="NC_027366.1"/>
</dbReference>
<proteinExistence type="predicted"/>
<evidence type="ECO:0000256" key="3">
    <source>
        <dbReference type="ARBA" id="ARBA00022801"/>
    </source>
</evidence>
<dbReference type="SMART" id="SM00497">
    <property type="entry name" value="IENR1"/>
    <property type="match status" value="1"/>
</dbReference>
<dbReference type="InterPro" id="IPR000305">
    <property type="entry name" value="GIY-YIG_endonuc"/>
</dbReference>
<evidence type="ECO:0000256" key="1">
    <source>
        <dbReference type="ARBA" id="ARBA00022722"/>
    </source>
</evidence>
<dbReference type="KEGG" id="vg:24607113"/>
<dbReference type="SMART" id="SM00496">
    <property type="entry name" value="IENR2"/>
    <property type="match status" value="2"/>
</dbReference>
<reference evidence="5 6" key="1">
    <citation type="submission" date="2014-07" db="EMBL/GenBank/DDBJ databases">
        <title>Complete Genome of Bacillus megaterium Myophage Mater.</title>
        <authorList>
            <person name="Lancaster J.C."/>
            <person name="Hodde M.K."/>
            <person name="Hernandez A.C."/>
            <person name="Everett G.F.K."/>
        </authorList>
    </citation>
    <scope>NUCLEOTIDE SEQUENCE [LARGE SCALE GENOMIC DNA]</scope>
</reference>
<dbReference type="GO" id="GO:0003677">
    <property type="term" value="F:DNA binding"/>
    <property type="evidence" value="ECO:0007669"/>
    <property type="project" value="InterPro"/>
</dbReference>
<dbReference type="PROSITE" id="PS50164">
    <property type="entry name" value="GIY_YIG"/>
    <property type="match status" value="1"/>
</dbReference>
<accession>A0A0A0RMS0</accession>